<evidence type="ECO:0000256" key="1">
    <source>
        <dbReference type="SAM" id="MobiDB-lite"/>
    </source>
</evidence>
<name>A0A0A9CUZ5_ARUDO</name>
<sequence length="74" mass="9431">MMRMRKSSRTRMARSYQRGKSQSKKNLNMMWPRRKMREWWKNAKSMQGKELLIWRRNRRKLMSHNQWCSVALWW</sequence>
<dbReference type="EMBL" id="GBRH01219637">
    <property type="protein sequence ID" value="JAD78258.1"/>
    <property type="molecule type" value="Transcribed_RNA"/>
</dbReference>
<protein>
    <submittedName>
        <fullName evidence="2">Uncharacterized protein</fullName>
    </submittedName>
</protein>
<reference evidence="2" key="1">
    <citation type="submission" date="2014-09" db="EMBL/GenBank/DDBJ databases">
        <authorList>
            <person name="Magalhaes I.L.F."/>
            <person name="Oliveira U."/>
            <person name="Santos F.R."/>
            <person name="Vidigal T.H.D.A."/>
            <person name="Brescovit A.D."/>
            <person name="Santos A.J."/>
        </authorList>
    </citation>
    <scope>NUCLEOTIDE SEQUENCE</scope>
    <source>
        <tissue evidence="2">Shoot tissue taken approximately 20 cm above the soil surface</tissue>
    </source>
</reference>
<evidence type="ECO:0000313" key="2">
    <source>
        <dbReference type="EMBL" id="JAD78258.1"/>
    </source>
</evidence>
<feature type="compositionally biased region" description="Basic residues" evidence="1">
    <location>
        <begin position="1"/>
        <end position="12"/>
    </location>
</feature>
<dbReference type="AlphaFoldDB" id="A0A0A9CUZ5"/>
<feature type="region of interest" description="Disordered" evidence="1">
    <location>
        <begin position="1"/>
        <end position="28"/>
    </location>
</feature>
<organism evidence="2">
    <name type="scientific">Arundo donax</name>
    <name type="common">Giant reed</name>
    <name type="synonym">Donax arundinaceus</name>
    <dbReference type="NCBI Taxonomy" id="35708"/>
    <lineage>
        <taxon>Eukaryota</taxon>
        <taxon>Viridiplantae</taxon>
        <taxon>Streptophyta</taxon>
        <taxon>Embryophyta</taxon>
        <taxon>Tracheophyta</taxon>
        <taxon>Spermatophyta</taxon>
        <taxon>Magnoliopsida</taxon>
        <taxon>Liliopsida</taxon>
        <taxon>Poales</taxon>
        <taxon>Poaceae</taxon>
        <taxon>PACMAD clade</taxon>
        <taxon>Arundinoideae</taxon>
        <taxon>Arundineae</taxon>
        <taxon>Arundo</taxon>
    </lineage>
</organism>
<accession>A0A0A9CUZ5</accession>
<reference evidence="2" key="2">
    <citation type="journal article" date="2015" name="Data Brief">
        <title>Shoot transcriptome of the giant reed, Arundo donax.</title>
        <authorList>
            <person name="Barrero R.A."/>
            <person name="Guerrero F.D."/>
            <person name="Moolhuijzen P."/>
            <person name="Goolsby J.A."/>
            <person name="Tidwell J."/>
            <person name="Bellgard S.E."/>
            <person name="Bellgard M.I."/>
        </authorList>
    </citation>
    <scope>NUCLEOTIDE SEQUENCE</scope>
    <source>
        <tissue evidence="2">Shoot tissue taken approximately 20 cm above the soil surface</tissue>
    </source>
</reference>
<proteinExistence type="predicted"/>